<evidence type="ECO:0000313" key="2">
    <source>
        <dbReference type="Proteomes" id="UP000550707"/>
    </source>
</evidence>
<organism evidence="1 2">
    <name type="scientific">Molossus molossus</name>
    <name type="common">Pallas' mastiff bat</name>
    <name type="synonym">Vespertilio molossus</name>
    <dbReference type="NCBI Taxonomy" id="27622"/>
    <lineage>
        <taxon>Eukaryota</taxon>
        <taxon>Metazoa</taxon>
        <taxon>Chordata</taxon>
        <taxon>Craniata</taxon>
        <taxon>Vertebrata</taxon>
        <taxon>Euteleostomi</taxon>
        <taxon>Mammalia</taxon>
        <taxon>Eutheria</taxon>
        <taxon>Laurasiatheria</taxon>
        <taxon>Chiroptera</taxon>
        <taxon>Yangochiroptera</taxon>
        <taxon>Molossidae</taxon>
        <taxon>Molossus</taxon>
    </lineage>
</organism>
<keyword evidence="2" id="KW-1185">Reference proteome</keyword>
<accession>A0A7J8E2G5</accession>
<dbReference type="AlphaFoldDB" id="A0A7J8E2G5"/>
<reference evidence="1 2" key="1">
    <citation type="journal article" date="2020" name="Nature">
        <title>Six reference-quality genomes reveal evolution of bat adaptations.</title>
        <authorList>
            <person name="Jebb D."/>
            <person name="Huang Z."/>
            <person name="Pippel M."/>
            <person name="Hughes G.M."/>
            <person name="Lavrichenko K."/>
            <person name="Devanna P."/>
            <person name="Winkler S."/>
            <person name="Jermiin L.S."/>
            <person name="Skirmuntt E.C."/>
            <person name="Katzourakis A."/>
            <person name="Burkitt-Gray L."/>
            <person name="Ray D.A."/>
            <person name="Sullivan K.A.M."/>
            <person name="Roscito J.G."/>
            <person name="Kirilenko B.M."/>
            <person name="Davalos L.M."/>
            <person name="Corthals A.P."/>
            <person name="Power M.L."/>
            <person name="Jones G."/>
            <person name="Ransome R.D."/>
            <person name="Dechmann D.K.N."/>
            <person name="Locatelli A.G."/>
            <person name="Puechmaille S.J."/>
            <person name="Fedrigo O."/>
            <person name="Jarvis E.D."/>
            <person name="Hiller M."/>
            <person name="Vernes S.C."/>
            <person name="Myers E.W."/>
            <person name="Teeling E.C."/>
        </authorList>
    </citation>
    <scope>NUCLEOTIDE SEQUENCE [LARGE SCALE GENOMIC DNA]</scope>
    <source>
        <strain evidence="1">MMolMol1</strain>
        <tissue evidence="1">Muscle</tissue>
    </source>
</reference>
<comment type="caution">
    <text evidence="1">The sequence shown here is derived from an EMBL/GenBank/DDBJ whole genome shotgun (WGS) entry which is preliminary data.</text>
</comment>
<protein>
    <submittedName>
        <fullName evidence="1">Uncharacterized protein</fullName>
    </submittedName>
</protein>
<name>A0A7J8E2G5_MOLMO</name>
<dbReference type="InParanoid" id="A0A7J8E2G5"/>
<sequence>MKWRGKAGSLSIRCTCIHSCSKYLTLALTCAWGSSNPETIEFPGLWSLNLQILARVWEGQSNIDVVWGEERNLGIHLTLKQPLFNFSVHPTSRDAINPESLEDPGVHTEFVFYLNVSLQFGLSSVPRPIPFVCLLATFQKCGSFGILLILRIFANPLTPGNNFNIVLLGRMRRIEIRCEFCSAVLIQKLQFHVFLIVPPCF</sequence>
<gene>
    <name evidence="1" type="ORF">HJG59_009020</name>
</gene>
<dbReference type="EMBL" id="JACASF010000015">
    <property type="protein sequence ID" value="KAF6429668.1"/>
    <property type="molecule type" value="Genomic_DNA"/>
</dbReference>
<dbReference type="Proteomes" id="UP000550707">
    <property type="component" value="Unassembled WGS sequence"/>
</dbReference>
<proteinExistence type="predicted"/>
<evidence type="ECO:0000313" key="1">
    <source>
        <dbReference type="EMBL" id="KAF6429668.1"/>
    </source>
</evidence>